<comment type="catalytic activity">
    <reaction evidence="6">
        <text>2-(N(omega)-L-arginino)succinate = fumarate + L-arginine</text>
        <dbReference type="Rhea" id="RHEA:24020"/>
        <dbReference type="ChEBI" id="CHEBI:29806"/>
        <dbReference type="ChEBI" id="CHEBI:32682"/>
        <dbReference type="ChEBI" id="CHEBI:57472"/>
        <dbReference type="EC" id="4.3.2.1"/>
    </reaction>
</comment>
<dbReference type="InterPro" id="IPR009049">
    <property type="entry name" value="Argininosuccinate_lyase"/>
</dbReference>
<evidence type="ECO:0000313" key="9">
    <source>
        <dbReference type="EMBL" id="RGD73792.1"/>
    </source>
</evidence>
<dbReference type="InterPro" id="IPR008948">
    <property type="entry name" value="L-Aspartase-like"/>
</dbReference>
<dbReference type="UniPathway" id="UPA00068">
    <property type="reaction ID" value="UER00114"/>
</dbReference>
<dbReference type="InterPro" id="IPR000362">
    <property type="entry name" value="Fumarate_lyase_fam"/>
</dbReference>
<dbReference type="EMBL" id="QUSM01000004">
    <property type="protein sequence ID" value="RGD73792.1"/>
    <property type="molecule type" value="Genomic_DNA"/>
</dbReference>
<dbReference type="InterPro" id="IPR020557">
    <property type="entry name" value="Fumarate_lyase_CS"/>
</dbReference>
<comment type="subcellular location">
    <subcellularLocation>
        <location evidence="6">Cytoplasm</location>
    </subcellularLocation>
</comment>
<proteinExistence type="inferred from homology"/>
<dbReference type="InterPro" id="IPR024083">
    <property type="entry name" value="Fumarase/histidase_N"/>
</dbReference>
<protein>
    <recommendedName>
        <fullName evidence="2 6">Argininosuccinate lyase</fullName>
        <shortName evidence="6">ASAL</shortName>
        <ecNumber evidence="2 6">4.3.2.1</ecNumber>
    </recommendedName>
    <alternativeName>
        <fullName evidence="6">Arginosuccinase</fullName>
    </alternativeName>
</protein>
<dbReference type="CDD" id="cd01359">
    <property type="entry name" value="Argininosuccinate_lyase"/>
    <property type="match status" value="1"/>
</dbReference>
<dbReference type="SUPFAM" id="SSF48557">
    <property type="entry name" value="L-aspartase-like"/>
    <property type="match status" value="1"/>
</dbReference>
<evidence type="ECO:0000259" key="8">
    <source>
        <dbReference type="Pfam" id="PF14698"/>
    </source>
</evidence>
<comment type="pathway">
    <text evidence="1 6">Amino-acid biosynthesis; L-arginine biosynthesis; L-arginine from L-ornithine and carbamoyl phosphate: step 3/3.</text>
</comment>
<dbReference type="HAMAP" id="MF_00006">
    <property type="entry name" value="Arg_succ_lyase"/>
    <property type="match status" value="1"/>
</dbReference>
<feature type="domain" description="Argininosuccinate lyase C-terminal" evidence="8">
    <location>
        <begin position="364"/>
        <end position="429"/>
    </location>
</feature>
<dbReference type="Gene3D" id="1.10.40.30">
    <property type="entry name" value="Fumarase/aspartase (C-terminal domain)"/>
    <property type="match status" value="1"/>
</dbReference>
<dbReference type="Proteomes" id="UP000261212">
    <property type="component" value="Unassembled WGS sequence"/>
</dbReference>
<evidence type="ECO:0000256" key="2">
    <source>
        <dbReference type="ARBA" id="ARBA00012338"/>
    </source>
</evidence>
<comment type="similarity">
    <text evidence="6">Belongs to the lyase 1 family. Argininosuccinate lyase subfamily.</text>
</comment>
<dbReference type="EC" id="4.3.2.1" evidence="2 6"/>
<evidence type="ECO:0000313" key="10">
    <source>
        <dbReference type="Proteomes" id="UP000261212"/>
    </source>
</evidence>
<comment type="caution">
    <text evidence="9">The sequence shown here is derived from an EMBL/GenBank/DDBJ whole genome shotgun (WGS) entry which is preliminary data.</text>
</comment>
<dbReference type="PANTHER" id="PTHR43814:SF1">
    <property type="entry name" value="ARGININOSUCCINATE LYASE"/>
    <property type="match status" value="1"/>
</dbReference>
<evidence type="ECO:0000256" key="5">
    <source>
        <dbReference type="ARBA" id="ARBA00023239"/>
    </source>
</evidence>
<sequence>MMKMWAGRFSEQNAKEVDIFNNSLHFDKVLYKYDILGSIAHVKMLSKQNIISKDDEEKLVKSLNDLMKDIDEGKVTFDEEYEDIHMAVESILTDRIGDSAKRIHTCRSRNDQVALDMKMYVKAEIKEVISLLKDLLYTLLEMAKDNMKTIMPGYTHMQRAQTVTFAHHLCAYCEMFRRDIDRLKDTYKRTNVMPLGAGALACSTFDIDRDYVAELLDFDSITLNSLDTVSDRDYVIELLNDLAIIMMHLSRFSEEIIYWASDEFKFIVVSDKYSTGSSMMPQKKNPDVAELIRGKTGRVYGNLMAMLTVMKGIPLAYNKDMQEDKEATFDSVNTVKQCISIFTGMISTITVNEDVLKEACVNSFMNATDVAEYLVKKGCPFRDAHFIVGNLVGKCVNEDKFLQDLTLSEFKEQSGLFEDDIYEVLHVTTGMNKKNMTASPKEEIVKRYIEHILDEIK</sequence>
<evidence type="ECO:0000256" key="6">
    <source>
        <dbReference type="HAMAP-Rule" id="MF_00006"/>
    </source>
</evidence>
<dbReference type="PROSITE" id="PS00163">
    <property type="entry name" value="FUMARATE_LYASES"/>
    <property type="match status" value="1"/>
</dbReference>
<evidence type="ECO:0000256" key="3">
    <source>
        <dbReference type="ARBA" id="ARBA00022571"/>
    </source>
</evidence>
<evidence type="ECO:0000259" key="7">
    <source>
        <dbReference type="Pfam" id="PF00206"/>
    </source>
</evidence>
<dbReference type="FunFam" id="1.10.40.30:FF:000001">
    <property type="entry name" value="Argininosuccinate lyase"/>
    <property type="match status" value="1"/>
</dbReference>
<dbReference type="Gene3D" id="1.20.200.10">
    <property type="entry name" value="Fumarase/aspartase (Central domain)"/>
    <property type="match status" value="1"/>
</dbReference>
<organism evidence="9 10">
    <name type="scientific">Anaerofustis stercorihominis</name>
    <dbReference type="NCBI Taxonomy" id="214853"/>
    <lineage>
        <taxon>Bacteria</taxon>
        <taxon>Bacillati</taxon>
        <taxon>Bacillota</taxon>
        <taxon>Clostridia</taxon>
        <taxon>Eubacteriales</taxon>
        <taxon>Eubacteriaceae</taxon>
        <taxon>Anaerofustis</taxon>
    </lineage>
</organism>
<keyword evidence="4 6" id="KW-0028">Amino-acid biosynthesis</keyword>
<feature type="domain" description="Fumarate lyase N-terminal" evidence="7">
    <location>
        <begin position="7"/>
        <end position="301"/>
    </location>
</feature>
<keyword evidence="6" id="KW-0963">Cytoplasm</keyword>
<dbReference type="PANTHER" id="PTHR43814">
    <property type="entry name" value="ARGININOSUCCINATE LYASE"/>
    <property type="match status" value="1"/>
</dbReference>
<evidence type="ECO:0000256" key="4">
    <source>
        <dbReference type="ARBA" id="ARBA00022605"/>
    </source>
</evidence>
<dbReference type="NCBIfam" id="TIGR00838">
    <property type="entry name" value="argH"/>
    <property type="match status" value="1"/>
</dbReference>
<dbReference type="PRINTS" id="PR00149">
    <property type="entry name" value="FUMRATELYASE"/>
</dbReference>
<dbReference type="Gene3D" id="1.10.275.10">
    <property type="entry name" value="Fumarase/aspartase (N-terminal domain)"/>
    <property type="match status" value="1"/>
</dbReference>
<evidence type="ECO:0000256" key="1">
    <source>
        <dbReference type="ARBA" id="ARBA00004941"/>
    </source>
</evidence>
<keyword evidence="3 6" id="KW-0055">Arginine biosynthesis</keyword>
<dbReference type="GO" id="GO:0005829">
    <property type="term" value="C:cytosol"/>
    <property type="evidence" value="ECO:0007669"/>
    <property type="project" value="TreeGrafter"/>
</dbReference>
<dbReference type="Pfam" id="PF14698">
    <property type="entry name" value="ASL_C2"/>
    <property type="match status" value="1"/>
</dbReference>
<dbReference type="GO" id="GO:0042450">
    <property type="term" value="P:L-arginine biosynthetic process via ornithine"/>
    <property type="evidence" value="ECO:0007669"/>
    <property type="project" value="UniProtKB-UniRule"/>
</dbReference>
<dbReference type="Pfam" id="PF00206">
    <property type="entry name" value="Lyase_1"/>
    <property type="match status" value="1"/>
</dbReference>
<reference evidence="9 10" key="1">
    <citation type="submission" date="2018-08" db="EMBL/GenBank/DDBJ databases">
        <title>A genome reference for cultivated species of the human gut microbiota.</title>
        <authorList>
            <person name="Zou Y."/>
            <person name="Xue W."/>
            <person name="Luo G."/>
        </authorList>
    </citation>
    <scope>NUCLEOTIDE SEQUENCE [LARGE SCALE GENOMIC DNA]</scope>
    <source>
        <strain evidence="9 10">AM25-6</strain>
    </source>
</reference>
<dbReference type="PRINTS" id="PR00145">
    <property type="entry name" value="ARGSUCLYASE"/>
</dbReference>
<keyword evidence="5 6" id="KW-0456">Lyase</keyword>
<name>A0A3E3DX04_9FIRM</name>
<accession>A0A3E3DX04</accession>
<dbReference type="FunFam" id="1.20.200.10:FF:000002">
    <property type="entry name" value="Argininosuccinate lyase"/>
    <property type="match status" value="1"/>
</dbReference>
<dbReference type="InterPro" id="IPR029419">
    <property type="entry name" value="Arg_succ_lyase_C"/>
</dbReference>
<gene>
    <name evidence="6 9" type="primary">argH</name>
    <name evidence="9" type="ORF">DW687_08400</name>
</gene>
<dbReference type="AlphaFoldDB" id="A0A3E3DX04"/>
<dbReference type="GO" id="GO:0004056">
    <property type="term" value="F:argininosuccinate lyase activity"/>
    <property type="evidence" value="ECO:0007669"/>
    <property type="project" value="UniProtKB-UniRule"/>
</dbReference>
<dbReference type="InterPro" id="IPR022761">
    <property type="entry name" value="Fumarate_lyase_N"/>
</dbReference>